<dbReference type="Proteomes" id="UP000274358">
    <property type="component" value="Unassembled WGS sequence"/>
</dbReference>
<sequence>MKPITRLLAVFALLLASSACAQSGIPIYGYEVVHTYPHDTKAYTEGLFFLDGYLYESTGTEGASFIHKLDLDTGKVLQQVELPPPDYGEGIVTWKNRLIQLTWQSQHGYVYDLKSFKRIGQFSYPGEGWALTRDSTHIYMSDGTPTIRVLDPETLKQVGRIDVTFEGRPLVNLNELEWVKDKLYANVWLTHNIVEIDPANGKVVGVINLTGLGPGPGEMSDPENDVLNGIAYDAKRDRLFVTGKRWPKIYEIKLVPPKSSQ</sequence>
<dbReference type="Pfam" id="PF05096">
    <property type="entry name" value="Glu_cyclase_2"/>
    <property type="match status" value="1"/>
</dbReference>
<dbReference type="PROSITE" id="PS51257">
    <property type="entry name" value="PROKAR_LIPOPROTEIN"/>
    <property type="match status" value="1"/>
</dbReference>
<dbReference type="OrthoDB" id="9783700at2"/>
<reference evidence="2 3" key="1">
    <citation type="submission" date="2018-12" db="EMBL/GenBank/DDBJ databases">
        <title>Dyella dinghuensis sp. nov. DHOA06 and Dyella choica sp. nov. 4M-K27, isolated from forest soil.</title>
        <authorList>
            <person name="Qiu L.-H."/>
            <person name="Gao Z.-H."/>
        </authorList>
    </citation>
    <scope>NUCLEOTIDE SEQUENCE [LARGE SCALE GENOMIC DNA]</scope>
    <source>
        <strain evidence="2 3">4M-K27</strain>
    </source>
</reference>
<accession>A0A3S0RJH6</accession>
<dbReference type="InterPro" id="IPR015943">
    <property type="entry name" value="WD40/YVTN_repeat-like_dom_sf"/>
</dbReference>
<evidence type="ECO:0000313" key="2">
    <source>
        <dbReference type="EMBL" id="RUL73673.1"/>
    </source>
</evidence>
<keyword evidence="1" id="KW-0732">Signal</keyword>
<feature type="signal peptide" evidence="1">
    <location>
        <begin position="1"/>
        <end position="21"/>
    </location>
</feature>
<dbReference type="EMBL" id="RYYV01000011">
    <property type="protein sequence ID" value="RUL73673.1"/>
    <property type="molecule type" value="Genomic_DNA"/>
</dbReference>
<dbReference type="GO" id="GO:0016603">
    <property type="term" value="F:glutaminyl-peptide cyclotransferase activity"/>
    <property type="evidence" value="ECO:0007669"/>
    <property type="project" value="InterPro"/>
</dbReference>
<dbReference type="Gene3D" id="2.130.10.10">
    <property type="entry name" value="YVTN repeat-like/Quinoprotein amine dehydrogenase"/>
    <property type="match status" value="1"/>
</dbReference>
<keyword evidence="3" id="KW-1185">Reference proteome</keyword>
<protein>
    <submittedName>
        <fullName evidence="2">Glutaminyl-peptide cyclotransferase</fullName>
    </submittedName>
</protein>
<dbReference type="InterPro" id="IPR011044">
    <property type="entry name" value="Quino_amine_DH_bsu"/>
</dbReference>
<comment type="caution">
    <text evidence="2">The sequence shown here is derived from an EMBL/GenBank/DDBJ whole genome shotgun (WGS) entry which is preliminary data.</text>
</comment>
<dbReference type="PANTHER" id="PTHR31270">
    <property type="entry name" value="GLUTAMINYL-PEPTIDE CYCLOTRANSFERASE"/>
    <property type="match status" value="1"/>
</dbReference>
<organism evidence="2 3">
    <name type="scientific">Dyella choica</name>
    <dbReference type="NCBI Taxonomy" id="1927959"/>
    <lineage>
        <taxon>Bacteria</taxon>
        <taxon>Pseudomonadati</taxon>
        <taxon>Pseudomonadota</taxon>
        <taxon>Gammaproteobacteria</taxon>
        <taxon>Lysobacterales</taxon>
        <taxon>Rhodanobacteraceae</taxon>
        <taxon>Dyella</taxon>
    </lineage>
</organism>
<name>A0A3S0RJH6_9GAMM</name>
<dbReference type="PANTHER" id="PTHR31270:SF1">
    <property type="entry name" value="GLUTAMINYL-PEPTIDE CYCLOTRANSFERASE"/>
    <property type="match status" value="1"/>
</dbReference>
<keyword evidence="2" id="KW-0808">Transferase</keyword>
<gene>
    <name evidence="2" type="ORF">EKH80_15270</name>
</gene>
<dbReference type="SUPFAM" id="SSF50969">
    <property type="entry name" value="YVTN repeat-like/Quinoprotein amine dehydrogenase"/>
    <property type="match status" value="1"/>
</dbReference>
<proteinExistence type="predicted"/>
<evidence type="ECO:0000256" key="1">
    <source>
        <dbReference type="SAM" id="SignalP"/>
    </source>
</evidence>
<dbReference type="AlphaFoldDB" id="A0A3S0RJH6"/>
<dbReference type="RefSeq" id="WP_126685635.1">
    <property type="nucleotide sequence ID" value="NZ_RYYV01000011.1"/>
</dbReference>
<dbReference type="InterPro" id="IPR007788">
    <property type="entry name" value="QCT"/>
</dbReference>
<evidence type="ECO:0000313" key="3">
    <source>
        <dbReference type="Proteomes" id="UP000274358"/>
    </source>
</evidence>
<feature type="chain" id="PRO_5018621401" evidence="1">
    <location>
        <begin position="22"/>
        <end position="261"/>
    </location>
</feature>